<keyword evidence="2" id="KW-1185">Reference proteome</keyword>
<dbReference type="Proteomes" id="UP000009319">
    <property type="component" value="Unassembled WGS sequence"/>
</dbReference>
<evidence type="ECO:0000313" key="1">
    <source>
        <dbReference type="EMBL" id="CCM80378.1"/>
    </source>
</evidence>
<dbReference type="AlphaFoldDB" id="K0Q1R0"/>
<dbReference type="HOGENOM" id="CLU_2555923_0_0_5"/>
<evidence type="ECO:0000313" key="2">
    <source>
        <dbReference type="Proteomes" id="UP000009319"/>
    </source>
</evidence>
<organism evidence="1 2">
    <name type="scientific">Rhizobium mesoamericanum STM3625</name>
    <dbReference type="NCBI Taxonomy" id="1211777"/>
    <lineage>
        <taxon>Bacteria</taxon>
        <taxon>Pseudomonadati</taxon>
        <taxon>Pseudomonadota</taxon>
        <taxon>Alphaproteobacteria</taxon>
        <taxon>Hyphomicrobiales</taxon>
        <taxon>Rhizobiaceae</taxon>
        <taxon>Rhizobium/Agrobacterium group</taxon>
        <taxon>Rhizobium</taxon>
    </lineage>
</organism>
<gene>
    <name evidence="1" type="ORF">BN77_p280001</name>
</gene>
<reference evidence="1 2" key="1">
    <citation type="journal article" date="2013" name="Genome Announc.">
        <title>Draft Genome Sequence of Rhizobium mesoamericanum STM3625, a Nitrogen-Fixing Symbiont of Mimosa pudica Isolated in French Guiana (South America).</title>
        <authorList>
            <person name="Moulin L."/>
            <person name="Mornico D."/>
            <person name="Melkonian R."/>
            <person name="Klonowska A."/>
        </authorList>
    </citation>
    <scope>NUCLEOTIDE SEQUENCE [LARGE SCALE GENOMIC DNA]</scope>
    <source>
        <strain evidence="1 2">STM3625</strain>
    </source>
</reference>
<sequence>MTSATSAGCGSIDFGLCRHLLKGGVDDHFLTANEKARNVTLGSLHPAVAKTSMLQQWFLAANEIRINLVGLATIRLGTDVAK</sequence>
<dbReference type="EMBL" id="CANI01000091">
    <property type="protein sequence ID" value="CCM80378.1"/>
    <property type="molecule type" value="Genomic_DNA"/>
</dbReference>
<name>K0Q1R0_9HYPH</name>
<protein>
    <submittedName>
        <fullName evidence="1">Uncharacterized protein</fullName>
    </submittedName>
</protein>
<proteinExistence type="predicted"/>
<accession>K0Q1R0</accession>
<comment type="caution">
    <text evidence="1">The sequence shown here is derived from an EMBL/GenBank/DDBJ whole genome shotgun (WGS) entry which is preliminary data.</text>
</comment>